<comment type="caution">
    <text evidence="1">The sequence shown here is derived from an EMBL/GenBank/DDBJ whole genome shotgun (WGS) entry which is preliminary data.</text>
</comment>
<protein>
    <submittedName>
        <fullName evidence="1">Uncharacterized protein</fullName>
    </submittedName>
</protein>
<accession>A0ABW9RXL5</accession>
<evidence type="ECO:0000313" key="1">
    <source>
        <dbReference type="EMBL" id="MTI28771.1"/>
    </source>
</evidence>
<organism evidence="1 2">
    <name type="scientific">Fulvivirga kasyanovii</name>
    <dbReference type="NCBI Taxonomy" id="396812"/>
    <lineage>
        <taxon>Bacteria</taxon>
        <taxon>Pseudomonadati</taxon>
        <taxon>Bacteroidota</taxon>
        <taxon>Cytophagia</taxon>
        <taxon>Cytophagales</taxon>
        <taxon>Fulvivirgaceae</taxon>
        <taxon>Fulvivirga</taxon>
    </lineage>
</organism>
<dbReference type="RefSeq" id="WP_155176622.1">
    <property type="nucleotide sequence ID" value="NZ_BAAAFL010000012.1"/>
</dbReference>
<proteinExistence type="predicted"/>
<dbReference type="EMBL" id="SMLW01000672">
    <property type="protein sequence ID" value="MTI28771.1"/>
    <property type="molecule type" value="Genomic_DNA"/>
</dbReference>
<gene>
    <name evidence="1" type="ORF">E1163_27680</name>
</gene>
<sequence>MISKELFAIKFETDDKSGSGFLLREINSILLICKGPVLQEEFKIIQSEFLKQIERNKVKTCIADFGLMNIGMKAPYVKKDFHENISAAGITRLALVLPINATNGQCVQNALDTQILQPASLVAFYSYSLSDALLWMAGKSKKPVSYQSIKNIMASAKERLMFTINSTIG</sequence>
<keyword evidence="2" id="KW-1185">Reference proteome</keyword>
<name>A0ABW9RXL5_9BACT</name>
<dbReference type="Proteomes" id="UP000798808">
    <property type="component" value="Unassembled WGS sequence"/>
</dbReference>
<reference evidence="1 2" key="1">
    <citation type="submission" date="2019-02" db="EMBL/GenBank/DDBJ databases">
        <authorList>
            <person name="Goldberg S.R."/>
            <person name="Haltli B.A."/>
            <person name="Correa H."/>
            <person name="Russell K.G."/>
        </authorList>
    </citation>
    <scope>NUCLEOTIDE SEQUENCE [LARGE SCALE GENOMIC DNA]</scope>
    <source>
        <strain evidence="1 2">JCM 16186</strain>
    </source>
</reference>
<evidence type="ECO:0000313" key="2">
    <source>
        <dbReference type="Proteomes" id="UP000798808"/>
    </source>
</evidence>